<keyword evidence="1" id="KW-0812">Transmembrane</keyword>
<dbReference type="EMBL" id="LDJR01000010">
    <property type="protein sequence ID" value="OAK75604.1"/>
    <property type="molecule type" value="Genomic_DNA"/>
</dbReference>
<protein>
    <submittedName>
        <fullName evidence="2">Uncharacterized protein</fullName>
    </submittedName>
</protein>
<dbReference type="OrthoDB" id="9941005at2"/>
<reference evidence="2 3" key="1">
    <citation type="submission" date="2015-05" db="EMBL/GenBank/DDBJ databases">
        <title>Comparison of genome.</title>
        <authorList>
            <person name="Zheng Z."/>
            <person name="Sun M."/>
        </authorList>
    </citation>
    <scope>NUCLEOTIDE SEQUENCE [LARGE SCALE GENOMIC DNA]</scope>
    <source>
        <strain evidence="2 3">G25-74</strain>
    </source>
</reference>
<feature type="transmembrane region" description="Helical" evidence="1">
    <location>
        <begin position="63"/>
        <end position="83"/>
    </location>
</feature>
<sequence length="91" mass="10607">MKHKKVFILSMIISVGIVLFFPTYGKSYGFPFSWITYHGSNEITNHSLLFSPLYLPTTEFDPFAWLLDVFIIYFFLIGAYKLLQKLEGETL</sequence>
<dbReference type="Proteomes" id="UP000077881">
    <property type="component" value="Unassembled WGS sequence"/>
</dbReference>
<dbReference type="RefSeq" id="WP_057981937.1">
    <property type="nucleotide sequence ID" value="NZ_JAGGKH010000003.1"/>
</dbReference>
<dbReference type="PATRIC" id="fig|217031.6.peg.263"/>
<keyword evidence="1" id="KW-0472">Membrane</keyword>
<evidence type="ECO:0000256" key="1">
    <source>
        <dbReference type="SAM" id="Phobius"/>
    </source>
</evidence>
<feature type="transmembrane region" description="Helical" evidence="1">
    <location>
        <begin position="7"/>
        <end position="24"/>
    </location>
</feature>
<evidence type="ECO:0000313" key="3">
    <source>
        <dbReference type="Proteomes" id="UP000077881"/>
    </source>
</evidence>
<name>A0A178A6D3_9BACI</name>
<accession>A0A178A6D3</accession>
<comment type="caution">
    <text evidence="2">The sequence shown here is derived from an EMBL/GenBank/DDBJ whole genome shotgun (WGS) entry which is preliminary data.</text>
</comment>
<proteinExistence type="predicted"/>
<organism evidence="2 3">
    <name type="scientific">Lederbergia galactosidilytica</name>
    <dbReference type="NCBI Taxonomy" id="217031"/>
    <lineage>
        <taxon>Bacteria</taxon>
        <taxon>Bacillati</taxon>
        <taxon>Bacillota</taxon>
        <taxon>Bacilli</taxon>
        <taxon>Bacillales</taxon>
        <taxon>Bacillaceae</taxon>
        <taxon>Lederbergia</taxon>
    </lineage>
</organism>
<keyword evidence="1" id="KW-1133">Transmembrane helix</keyword>
<gene>
    <name evidence="2" type="ORF">ABB05_01205</name>
</gene>
<evidence type="ECO:0000313" key="2">
    <source>
        <dbReference type="EMBL" id="OAK75604.1"/>
    </source>
</evidence>
<dbReference type="AlphaFoldDB" id="A0A178A6D3"/>
<keyword evidence="3" id="KW-1185">Reference proteome</keyword>